<keyword evidence="1" id="KW-0805">Transcription regulation</keyword>
<sequence>MRHETILDERYSNPVGDLGVEVMTLSVLRERAVPGGDRLAGPQRPRFHLLFVVDRGSGVHTVDFTPYTLGPGSVLWVRPGQVQQFGDLSSLQGVLVLFEPDFVPDPAPFGPTHWRLDVTERILVDSGIRHLAQEYAALAGRPHAAVLLGHLLSALLHRVLLAEPDVPRRGHTEAFTRFRDAVERDFTHRHRVADYARELGYSTRTLARATRDATGLAPKEFLDRRIVLEARRLLAHTDLPAAAIGTRLGFSDPTNFAKYFRQRTALAPGEFRLRTGRPIREGAPGDIPT</sequence>
<evidence type="ECO:0000256" key="3">
    <source>
        <dbReference type="ARBA" id="ARBA00023163"/>
    </source>
</evidence>
<evidence type="ECO:0000313" key="5">
    <source>
        <dbReference type="EMBL" id="MBB4966040.1"/>
    </source>
</evidence>
<gene>
    <name evidence="5" type="ORF">F4559_003399</name>
</gene>
<dbReference type="Gene3D" id="1.10.10.60">
    <property type="entry name" value="Homeodomain-like"/>
    <property type="match status" value="1"/>
</dbReference>
<proteinExistence type="predicted"/>
<evidence type="ECO:0000256" key="2">
    <source>
        <dbReference type="ARBA" id="ARBA00023125"/>
    </source>
</evidence>
<protein>
    <submittedName>
        <fullName evidence="5">AraC-like DNA-binding protein</fullName>
    </submittedName>
</protein>
<dbReference type="RefSeq" id="WP_184669805.1">
    <property type="nucleotide sequence ID" value="NZ_BAABAI010000019.1"/>
</dbReference>
<dbReference type="PANTHER" id="PTHR43280">
    <property type="entry name" value="ARAC-FAMILY TRANSCRIPTIONAL REGULATOR"/>
    <property type="match status" value="1"/>
</dbReference>
<organism evidence="5 6">
    <name type="scientific">Saccharothrix violaceirubra</name>
    <dbReference type="NCBI Taxonomy" id="413306"/>
    <lineage>
        <taxon>Bacteria</taxon>
        <taxon>Bacillati</taxon>
        <taxon>Actinomycetota</taxon>
        <taxon>Actinomycetes</taxon>
        <taxon>Pseudonocardiales</taxon>
        <taxon>Pseudonocardiaceae</taxon>
        <taxon>Saccharothrix</taxon>
    </lineage>
</organism>
<dbReference type="SMART" id="SM00342">
    <property type="entry name" value="HTH_ARAC"/>
    <property type="match status" value="1"/>
</dbReference>
<dbReference type="AlphaFoldDB" id="A0A7W7T3R7"/>
<evidence type="ECO:0000313" key="6">
    <source>
        <dbReference type="Proteomes" id="UP000542674"/>
    </source>
</evidence>
<dbReference type="Pfam" id="PF12833">
    <property type="entry name" value="HTH_18"/>
    <property type="match status" value="1"/>
</dbReference>
<dbReference type="SUPFAM" id="SSF51215">
    <property type="entry name" value="Regulatory protein AraC"/>
    <property type="match status" value="1"/>
</dbReference>
<dbReference type="PANTHER" id="PTHR43280:SF32">
    <property type="entry name" value="TRANSCRIPTIONAL REGULATORY PROTEIN"/>
    <property type="match status" value="1"/>
</dbReference>
<keyword evidence="3" id="KW-0804">Transcription</keyword>
<evidence type="ECO:0000256" key="1">
    <source>
        <dbReference type="ARBA" id="ARBA00023015"/>
    </source>
</evidence>
<dbReference type="InterPro" id="IPR018060">
    <property type="entry name" value="HTH_AraC"/>
</dbReference>
<reference evidence="5 6" key="1">
    <citation type="submission" date="2020-08" db="EMBL/GenBank/DDBJ databases">
        <title>Sequencing the genomes of 1000 actinobacteria strains.</title>
        <authorList>
            <person name="Klenk H.-P."/>
        </authorList>
    </citation>
    <scope>NUCLEOTIDE SEQUENCE [LARGE SCALE GENOMIC DNA]</scope>
    <source>
        <strain evidence="5 6">DSM 45084</strain>
    </source>
</reference>
<name>A0A7W7T3R7_9PSEU</name>
<evidence type="ECO:0000259" key="4">
    <source>
        <dbReference type="PROSITE" id="PS01124"/>
    </source>
</evidence>
<dbReference type="InterPro" id="IPR037923">
    <property type="entry name" value="HTH-like"/>
</dbReference>
<keyword evidence="6" id="KW-1185">Reference proteome</keyword>
<accession>A0A7W7T3R7</accession>
<keyword evidence="2 5" id="KW-0238">DNA-binding</keyword>
<dbReference type="InterPro" id="IPR009057">
    <property type="entry name" value="Homeodomain-like_sf"/>
</dbReference>
<dbReference type="GO" id="GO:0003700">
    <property type="term" value="F:DNA-binding transcription factor activity"/>
    <property type="evidence" value="ECO:0007669"/>
    <property type="project" value="InterPro"/>
</dbReference>
<feature type="domain" description="HTH araC/xylS-type" evidence="4">
    <location>
        <begin position="176"/>
        <end position="274"/>
    </location>
</feature>
<dbReference type="SUPFAM" id="SSF46689">
    <property type="entry name" value="Homeodomain-like"/>
    <property type="match status" value="1"/>
</dbReference>
<dbReference type="PROSITE" id="PS01124">
    <property type="entry name" value="HTH_ARAC_FAMILY_2"/>
    <property type="match status" value="1"/>
</dbReference>
<dbReference type="GO" id="GO:0043565">
    <property type="term" value="F:sequence-specific DNA binding"/>
    <property type="evidence" value="ECO:0007669"/>
    <property type="project" value="InterPro"/>
</dbReference>
<dbReference type="Pfam" id="PF02311">
    <property type="entry name" value="AraC_binding"/>
    <property type="match status" value="1"/>
</dbReference>
<dbReference type="EMBL" id="JACHJS010000001">
    <property type="protein sequence ID" value="MBB4966040.1"/>
    <property type="molecule type" value="Genomic_DNA"/>
</dbReference>
<dbReference type="InterPro" id="IPR003313">
    <property type="entry name" value="AraC-bd"/>
</dbReference>
<comment type="caution">
    <text evidence="5">The sequence shown here is derived from an EMBL/GenBank/DDBJ whole genome shotgun (WGS) entry which is preliminary data.</text>
</comment>
<dbReference type="Proteomes" id="UP000542674">
    <property type="component" value="Unassembled WGS sequence"/>
</dbReference>